<accession>A0A8X6X5E8</accession>
<feature type="region of interest" description="Disordered" evidence="1">
    <location>
        <begin position="40"/>
        <end position="62"/>
    </location>
</feature>
<proteinExistence type="predicted"/>
<comment type="caution">
    <text evidence="2">The sequence shown here is derived from an EMBL/GenBank/DDBJ whole genome shotgun (WGS) entry which is preliminary data.</text>
</comment>
<dbReference type="EMBL" id="BMAV01005339">
    <property type="protein sequence ID" value="GFY46349.1"/>
    <property type="molecule type" value="Genomic_DNA"/>
</dbReference>
<evidence type="ECO:0000256" key="1">
    <source>
        <dbReference type="SAM" id="MobiDB-lite"/>
    </source>
</evidence>
<feature type="region of interest" description="Disordered" evidence="1">
    <location>
        <begin position="1"/>
        <end position="25"/>
    </location>
</feature>
<reference evidence="2" key="1">
    <citation type="submission" date="2020-08" db="EMBL/GenBank/DDBJ databases">
        <title>Multicomponent nature underlies the extraordinary mechanical properties of spider dragline silk.</title>
        <authorList>
            <person name="Kono N."/>
            <person name="Nakamura H."/>
            <person name="Mori M."/>
            <person name="Yoshida Y."/>
            <person name="Ohtoshi R."/>
            <person name="Malay A.D."/>
            <person name="Moran D.A.P."/>
            <person name="Tomita M."/>
            <person name="Numata K."/>
            <person name="Arakawa K."/>
        </authorList>
    </citation>
    <scope>NUCLEOTIDE SEQUENCE</scope>
</reference>
<dbReference type="OrthoDB" id="10304707at2759"/>
<evidence type="ECO:0000313" key="3">
    <source>
        <dbReference type="Proteomes" id="UP000886998"/>
    </source>
</evidence>
<keyword evidence="3" id="KW-1185">Reference proteome</keyword>
<gene>
    <name evidence="2" type="ORF">TNIN_386641</name>
</gene>
<dbReference type="Proteomes" id="UP000886998">
    <property type="component" value="Unassembled WGS sequence"/>
</dbReference>
<dbReference type="AlphaFoldDB" id="A0A8X6X5E8"/>
<feature type="compositionally biased region" description="Basic residues" evidence="1">
    <location>
        <begin position="1"/>
        <end position="15"/>
    </location>
</feature>
<organism evidence="2 3">
    <name type="scientific">Trichonephila inaurata madagascariensis</name>
    <dbReference type="NCBI Taxonomy" id="2747483"/>
    <lineage>
        <taxon>Eukaryota</taxon>
        <taxon>Metazoa</taxon>
        <taxon>Ecdysozoa</taxon>
        <taxon>Arthropoda</taxon>
        <taxon>Chelicerata</taxon>
        <taxon>Arachnida</taxon>
        <taxon>Araneae</taxon>
        <taxon>Araneomorphae</taxon>
        <taxon>Entelegynae</taxon>
        <taxon>Araneoidea</taxon>
        <taxon>Nephilidae</taxon>
        <taxon>Trichonephila</taxon>
        <taxon>Trichonephila inaurata</taxon>
    </lineage>
</organism>
<evidence type="ECO:0000313" key="2">
    <source>
        <dbReference type="EMBL" id="GFY46349.1"/>
    </source>
</evidence>
<name>A0A8X6X5E8_9ARAC</name>
<protein>
    <submittedName>
        <fullName evidence="2">Uncharacterized protein</fullName>
    </submittedName>
</protein>
<sequence>MPSSKRKHIHLRKKNSPSWRPLKNTKAYYPHPRLKLLGTTPSFRQMRKESPFPTRIETPQTVGDQIYSDAKRAKAKTANNKKAHPGTGYQPWMHFHKWVISDLKCMDSWQRPSGLLSWKQVQFDTI</sequence>